<evidence type="ECO:0000256" key="5">
    <source>
        <dbReference type="ARBA" id="ARBA00022801"/>
    </source>
</evidence>
<comment type="caution">
    <text evidence="8">The sequence shown here is derived from an EMBL/GenBank/DDBJ whole genome shotgun (WGS) entry which is preliminary data.</text>
</comment>
<dbReference type="GO" id="GO:0005737">
    <property type="term" value="C:cytoplasm"/>
    <property type="evidence" value="ECO:0007669"/>
    <property type="project" value="UniProtKB-SubCell"/>
</dbReference>
<organism evidence="8 9">
    <name type="scientific">Anaerobaca lacustris</name>
    <dbReference type="NCBI Taxonomy" id="3044600"/>
    <lineage>
        <taxon>Bacteria</taxon>
        <taxon>Pseudomonadati</taxon>
        <taxon>Planctomycetota</taxon>
        <taxon>Phycisphaerae</taxon>
        <taxon>Sedimentisphaerales</taxon>
        <taxon>Anaerobacaceae</taxon>
        <taxon>Anaerobaca</taxon>
    </lineage>
</organism>
<comment type="cofactor">
    <cofactor evidence="7">
        <name>Zn(2+)</name>
        <dbReference type="ChEBI" id="CHEBI:29105"/>
    </cofactor>
    <text evidence="7">Binds 1 zinc ion.</text>
</comment>
<evidence type="ECO:0000256" key="6">
    <source>
        <dbReference type="ARBA" id="ARBA00022833"/>
    </source>
</evidence>
<keyword evidence="2 7" id="KW-0540">Nuclease</keyword>
<dbReference type="SUPFAM" id="SSF55486">
    <property type="entry name" value="Metalloproteases ('zincins'), catalytic domain"/>
    <property type="match status" value="1"/>
</dbReference>
<feature type="binding site" evidence="7">
    <location>
        <position position="117"/>
    </location>
    <ligand>
        <name>Zn(2+)</name>
        <dbReference type="ChEBI" id="CHEBI:29105"/>
        <note>catalytic</note>
    </ligand>
</feature>
<keyword evidence="4 7" id="KW-0255">Endonuclease</keyword>
<sequence length="149" mass="16395">MNAIQITWQAEDVPADEPALESLVRTICERFGVSGATIGVAIVDDARIGELNQRFLGHEGPTDCLSFDLSDGDARVFDLVVNGQMAVREAARRGHPGRAELALYVTHGLLHQLGFDDAEPEQARRMHEMEDEILQHAGFGVVYNDRSPL</sequence>
<name>A0AAW6TYI0_9BACT</name>
<dbReference type="PANTHER" id="PTHR46986:SF1">
    <property type="entry name" value="ENDORIBONUCLEASE YBEY, CHLOROPLASTIC"/>
    <property type="match status" value="1"/>
</dbReference>
<keyword evidence="7" id="KW-0963">Cytoplasm</keyword>
<dbReference type="Proteomes" id="UP001431776">
    <property type="component" value="Unassembled WGS sequence"/>
</dbReference>
<dbReference type="NCBIfam" id="TIGR00043">
    <property type="entry name" value="rRNA maturation RNase YbeY"/>
    <property type="match status" value="1"/>
</dbReference>
<keyword evidence="7" id="KW-0698">rRNA processing</keyword>
<keyword evidence="9" id="KW-1185">Reference proteome</keyword>
<comment type="function">
    <text evidence="7">Single strand-specific metallo-endoribonuclease involved in late-stage 70S ribosome quality control and in maturation of the 3' terminus of the 16S rRNA.</text>
</comment>
<evidence type="ECO:0000256" key="7">
    <source>
        <dbReference type="HAMAP-Rule" id="MF_00009"/>
    </source>
</evidence>
<dbReference type="EMBL" id="JASCXX010000010">
    <property type="protein sequence ID" value="MDI6449412.1"/>
    <property type="molecule type" value="Genomic_DNA"/>
</dbReference>
<evidence type="ECO:0000256" key="2">
    <source>
        <dbReference type="ARBA" id="ARBA00022722"/>
    </source>
</evidence>
<evidence type="ECO:0000256" key="4">
    <source>
        <dbReference type="ARBA" id="ARBA00022759"/>
    </source>
</evidence>
<dbReference type="EC" id="3.1.-.-" evidence="7"/>
<keyword evidence="6 7" id="KW-0862">Zinc</keyword>
<feature type="binding site" evidence="7">
    <location>
        <position position="111"/>
    </location>
    <ligand>
        <name>Zn(2+)</name>
        <dbReference type="ChEBI" id="CHEBI:29105"/>
        <note>catalytic</note>
    </ligand>
</feature>
<feature type="binding site" evidence="7">
    <location>
        <position position="107"/>
    </location>
    <ligand>
        <name>Zn(2+)</name>
        <dbReference type="ChEBI" id="CHEBI:29105"/>
        <note>catalytic</note>
    </ligand>
</feature>
<evidence type="ECO:0000256" key="3">
    <source>
        <dbReference type="ARBA" id="ARBA00022723"/>
    </source>
</evidence>
<dbReference type="HAMAP" id="MF_00009">
    <property type="entry name" value="Endoribonucl_YbeY"/>
    <property type="match status" value="1"/>
</dbReference>
<evidence type="ECO:0000313" key="9">
    <source>
        <dbReference type="Proteomes" id="UP001431776"/>
    </source>
</evidence>
<dbReference type="PANTHER" id="PTHR46986">
    <property type="entry name" value="ENDORIBONUCLEASE YBEY, CHLOROPLASTIC"/>
    <property type="match status" value="1"/>
</dbReference>
<keyword evidence="3 7" id="KW-0479">Metal-binding</keyword>
<evidence type="ECO:0000313" key="8">
    <source>
        <dbReference type="EMBL" id="MDI6449412.1"/>
    </source>
</evidence>
<evidence type="ECO:0000256" key="1">
    <source>
        <dbReference type="ARBA" id="ARBA00010875"/>
    </source>
</evidence>
<dbReference type="GO" id="GO:0008270">
    <property type="term" value="F:zinc ion binding"/>
    <property type="evidence" value="ECO:0007669"/>
    <property type="project" value="UniProtKB-UniRule"/>
</dbReference>
<dbReference type="InterPro" id="IPR023091">
    <property type="entry name" value="MetalPrtase_cat_dom_sf_prd"/>
</dbReference>
<dbReference type="InterPro" id="IPR002036">
    <property type="entry name" value="YbeY"/>
</dbReference>
<dbReference type="GO" id="GO:0006364">
    <property type="term" value="P:rRNA processing"/>
    <property type="evidence" value="ECO:0007669"/>
    <property type="project" value="UniProtKB-UniRule"/>
</dbReference>
<protein>
    <recommendedName>
        <fullName evidence="7">Endoribonuclease YbeY</fullName>
        <ecNumber evidence="7">3.1.-.-</ecNumber>
    </recommendedName>
</protein>
<keyword evidence="5 7" id="KW-0378">Hydrolase</keyword>
<dbReference type="AlphaFoldDB" id="A0AAW6TYI0"/>
<keyword evidence="7" id="KW-0690">Ribosome biogenesis</keyword>
<dbReference type="GO" id="GO:0004521">
    <property type="term" value="F:RNA endonuclease activity"/>
    <property type="evidence" value="ECO:0007669"/>
    <property type="project" value="UniProtKB-UniRule"/>
</dbReference>
<comment type="subcellular location">
    <subcellularLocation>
        <location evidence="7">Cytoplasm</location>
    </subcellularLocation>
</comment>
<dbReference type="GO" id="GO:0004222">
    <property type="term" value="F:metalloendopeptidase activity"/>
    <property type="evidence" value="ECO:0007669"/>
    <property type="project" value="InterPro"/>
</dbReference>
<dbReference type="RefSeq" id="WP_349244819.1">
    <property type="nucleotide sequence ID" value="NZ_JASCXX010000010.1"/>
</dbReference>
<reference evidence="8" key="1">
    <citation type="submission" date="2023-05" db="EMBL/GenBank/DDBJ databases">
        <title>Anaerotaeda fermentans gen. nov., sp. nov., a novel anaerobic planctomycete of the new family within the order Sedimentisphaerales isolated from Taman Peninsula, Russia.</title>
        <authorList>
            <person name="Khomyakova M.A."/>
            <person name="Merkel A.Y."/>
            <person name="Slobodkin A.I."/>
        </authorList>
    </citation>
    <scope>NUCLEOTIDE SEQUENCE</scope>
    <source>
        <strain evidence="8">M17dextr</strain>
    </source>
</reference>
<comment type="similarity">
    <text evidence="1 7">Belongs to the endoribonuclease YbeY family.</text>
</comment>
<gene>
    <name evidence="7 8" type="primary">ybeY</name>
    <name evidence="8" type="ORF">QJ522_10200</name>
</gene>
<dbReference type="Pfam" id="PF02130">
    <property type="entry name" value="YbeY"/>
    <property type="match status" value="1"/>
</dbReference>
<proteinExistence type="inferred from homology"/>
<accession>A0AAW6TYI0</accession>
<dbReference type="Gene3D" id="3.40.390.30">
    <property type="entry name" value="Metalloproteases ('zincins'), catalytic domain"/>
    <property type="match status" value="1"/>
</dbReference>